<evidence type="ECO:0000313" key="5">
    <source>
        <dbReference type="Proteomes" id="UP000764045"/>
    </source>
</evidence>
<keyword evidence="1" id="KW-0808">Transferase</keyword>
<dbReference type="AlphaFoldDB" id="A0A938WS30"/>
<evidence type="ECO:0000256" key="1">
    <source>
        <dbReference type="ARBA" id="ARBA00022679"/>
    </source>
</evidence>
<dbReference type="InterPro" id="IPR050680">
    <property type="entry name" value="YpeA/RimI_acetyltransf"/>
</dbReference>
<dbReference type="GO" id="GO:0016747">
    <property type="term" value="F:acyltransferase activity, transferring groups other than amino-acyl groups"/>
    <property type="evidence" value="ECO:0007669"/>
    <property type="project" value="InterPro"/>
</dbReference>
<dbReference type="CDD" id="cd04301">
    <property type="entry name" value="NAT_SF"/>
    <property type="match status" value="1"/>
</dbReference>
<dbReference type="InterPro" id="IPR016181">
    <property type="entry name" value="Acyl_CoA_acyltransferase"/>
</dbReference>
<name>A0A938WS30_9BACT</name>
<evidence type="ECO:0000256" key="2">
    <source>
        <dbReference type="ARBA" id="ARBA00023315"/>
    </source>
</evidence>
<gene>
    <name evidence="4" type="ORF">H6B30_15480</name>
</gene>
<dbReference type="EMBL" id="JACJJL010000050">
    <property type="protein sequence ID" value="MBM6663123.1"/>
    <property type="molecule type" value="Genomic_DNA"/>
</dbReference>
<dbReference type="InterPro" id="IPR000182">
    <property type="entry name" value="GNAT_dom"/>
</dbReference>
<accession>A0A938WS30</accession>
<comment type="caution">
    <text evidence="4">The sequence shown here is derived from an EMBL/GenBank/DDBJ whole genome shotgun (WGS) entry which is preliminary data.</text>
</comment>
<keyword evidence="5" id="KW-1185">Reference proteome</keyword>
<dbReference type="Gene3D" id="3.40.630.30">
    <property type="match status" value="1"/>
</dbReference>
<protein>
    <submittedName>
        <fullName evidence="4">N-acetyltransferase</fullName>
    </submittedName>
</protein>
<dbReference type="PANTHER" id="PTHR43420">
    <property type="entry name" value="ACETYLTRANSFERASE"/>
    <property type="match status" value="1"/>
</dbReference>
<keyword evidence="2" id="KW-0012">Acyltransferase</keyword>
<dbReference type="Proteomes" id="UP000764045">
    <property type="component" value="Unassembled WGS sequence"/>
</dbReference>
<organism evidence="4 5">
    <name type="scientific">Marseilla massiliensis</name>
    <dbReference type="NCBI Taxonomy" id="1841864"/>
    <lineage>
        <taxon>Bacteria</taxon>
        <taxon>Pseudomonadati</taxon>
        <taxon>Bacteroidota</taxon>
        <taxon>Bacteroidia</taxon>
        <taxon>Bacteroidales</taxon>
        <taxon>Prevotellaceae</taxon>
        <taxon>Marseilla</taxon>
    </lineage>
</organism>
<dbReference type="Pfam" id="PF00583">
    <property type="entry name" value="Acetyltransf_1"/>
    <property type="match status" value="1"/>
</dbReference>
<evidence type="ECO:0000259" key="3">
    <source>
        <dbReference type="PROSITE" id="PS51186"/>
    </source>
</evidence>
<dbReference type="SUPFAM" id="SSF55729">
    <property type="entry name" value="Acyl-CoA N-acyltransferases (Nat)"/>
    <property type="match status" value="1"/>
</dbReference>
<sequence>MHSKTTLRQGRPSDAPEIAWLIMQAMSEECCRYFHGDDHTADDFHRLMTALVERQDTQYSYINAICAVDGDDRVIGVSVSYDGAQLRRLRQPFIDAVREAFGRDFCSMPEETKAGELYLDSIAVAPDHRGKGIAKELLKATARKAEQCGCGPLALLVDYNNPNAERLYIKVGFRPDGTNSWGGHHMKHLVLG</sequence>
<dbReference type="PROSITE" id="PS51186">
    <property type="entry name" value="GNAT"/>
    <property type="match status" value="1"/>
</dbReference>
<evidence type="ECO:0000313" key="4">
    <source>
        <dbReference type="EMBL" id="MBM6663123.1"/>
    </source>
</evidence>
<dbReference type="RefSeq" id="WP_205112170.1">
    <property type="nucleotide sequence ID" value="NZ_JACJJL010000050.1"/>
</dbReference>
<dbReference type="PANTHER" id="PTHR43420:SF44">
    <property type="entry name" value="ACETYLTRANSFERASE YPEA"/>
    <property type="match status" value="1"/>
</dbReference>
<proteinExistence type="predicted"/>
<feature type="domain" description="N-acetyltransferase" evidence="3">
    <location>
        <begin position="5"/>
        <end position="192"/>
    </location>
</feature>
<reference evidence="4 5" key="1">
    <citation type="journal article" date="2021" name="Sci. Rep.">
        <title>The distribution of antibiotic resistance genes in chicken gut microbiota commensals.</title>
        <authorList>
            <person name="Juricova H."/>
            <person name="Matiasovicova J."/>
            <person name="Kubasova T."/>
            <person name="Cejkova D."/>
            <person name="Rychlik I."/>
        </authorList>
    </citation>
    <scope>NUCLEOTIDE SEQUENCE [LARGE SCALE GENOMIC DNA]</scope>
    <source>
        <strain evidence="4 5">An819</strain>
    </source>
</reference>